<sequence length="87" mass="9576">MVVGGKLAPPSFQRQGGDLLDLPCELDVAENQVSICTLRGAHVSWREAQCFNAVLGLLAVDCAQRSFPGAQRSHEYIYLLFDFLQPP</sequence>
<dbReference type="EMBL" id="LXQA010126177">
    <property type="protein sequence ID" value="MCI21668.1"/>
    <property type="molecule type" value="Genomic_DNA"/>
</dbReference>
<comment type="caution">
    <text evidence="1">The sequence shown here is derived from an EMBL/GenBank/DDBJ whole genome shotgun (WGS) entry which is preliminary data.</text>
</comment>
<evidence type="ECO:0000313" key="2">
    <source>
        <dbReference type="Proteomes" id="UP000265520"/>
    </source>
</evidence>
<reference evidence="1 2" key="1">
    <citation type="journal article" date="2018" name="Front. Plant Sci.">
        <title>Red Clover (Trifolium pratense) and Zigzag Clover (T. medium) - A Picture of Genomic Similarities and Differences.</title>
        <authorList>
            <person name="Dluhosova J."/>
            <person name="Istvanek J."/>
            <person name="Nedelnik J."/>
            <person name="Repkova J."/>
        </authorList>
    </citation>
    <scope>NUCLEOTIDE SEQUENCE [LARGE SCALE GENOMIC DNA]</scope>
    <source>
        <strain evidence="2">cv. 10/8</strain>
        <tissue evidence="1">Leaf</tissue>
    </source>
</reference>
<organism evidence="1 2">
    <name type="scientific">Trifolium medium</name>
    <dbReference type="NCBI Taxonomy" id="97028"/>
    <lineage>
        <taxon>Eukaryota</taxon>
        <taxon>Viridiplantae</taxon>
        <taxon>Streptophyta</taxon>
        <taxon>Embryophyta</taxon>
        <taxon>Tracheophyta</taxon>
        <taxon>Spermatophyta</taxon>
        <taxon>Magnoliopsida</taxon>
        <taxon>eudicotyledons</taxon>
        <taxon>Gunneridae</taxon>
        <taxon>Pentapetalae</taxon>
        <taxon>rosids</taxon>
        <taxon>fabids</taxon>
        <taxon>Fabales</taxon>
        <taxon>Fabaceae</taxon>
        <taxon>Papilionoideae</taxon>
        <taxon>50 kb inversion clade</taxon>
        <taxon>NPAAA clade</taxon>
        <taxon>Hologalegina</taxon>
        <taxon>IRL clade</taxon>
        <taxon>Trifolieae</taxon>
        <taxon>Trifolium</taxon>
    </lineage>
</organism>
<accession>A0A392QBZ1</accession>
<proteinExistence type="predicted"/>
<evidence type="ECO:0000313" key="1">
    <source>
        <dbReference type="EMBL" id="MCI21668.1"/>
    </source>
</evidence>
<keyword evidence="2" id="KW-1185">Reference proteome</keyword>
<feature type="non-terminal residue" evidence="1">
    <location>
        <position position="87"/>
    </location>
</feature>
<name>A0A392QBZ1_9FABA</name>
<protein>
    <submittedName>
        <fullName evidence="1">Uncharacterized protein</fullName>
    </submittedName>
</protein>
<dbReference type="Proteomes" id="UP000265520">
    <property type="component" value="Unassembled WGS sequence"/>
</dbReference>
<dbReference type="AlphaFoldDB" id="A0A392QBZ1"/>